<gene>
    <name evidence="2" type="ORF">C8D95_110129</name>
</gene>
<dbReference type="Pfam" id="PF00149">
    <property type="entry name" value="Metallophos"/>
    <property type="match status" value="1"/>
</dbReference>
<organism evidence="2 3">
    <name type="scientific">Silicimonas algicola</name>
    <dbReference type="NCBI Taxonomy" id="1826607"/>
    <lineage>
        <taxon>Bacteria</taxon>
        <taxon>Pseudomonadati</taxon>
        <taxon>Pseudomonadota</taxon>
        <taxon>Alphaproteobacteria</taxon>
        <taxon>Rhodobacterales</taxon>
        <taxon>Paracoccaceae</taxon>
    </lineage>
</organism>
<dbReference type="InterPro" id="IPR004843">
    <property type="entry name" value="Calcineurin-like_PHP"/>
</dbReference>
<dbReference type="InterPro" id="IPR050126">
    <property type="entry name" value="Ap4A_hydrolase"/>
</dbReference>
<dbReference type="KEGG" id="salo:EF888_00745"/>
<evidence type="ECO:0000313" key="3">
    <source>
        <dbReference type="Proteomes" id="UP000245390"/>
    </source>
</evidence>
<sequence>MIYAIGDIHGHLDKLRAGHDLIAEDARRAGVARPRVVHIGDLVDRGPESRGVIQFLIDGIARGEDWIVLCGNHDRLFLDTLDGGDGTHARMRAGISWPSHALGGKSTLESYGVRKKLLEGDASLLKRLRRVVPEAHTDFLRTLPLWYRKDGRIFVHAGIRPGFPLEAQEPDDLMWIRDDFLWHLGDHEALIVHGHTPVDEPTHYGNRVNVDTGAGWGHDLIPVVFDGKDVFALRVDGRQKLKVPRSPIVKPRGA</sequence>
<evidence type="ECO:0000259" key="1">
    <source>
        <dbReference type="Pfam" id="PF00149"/>
    </source>
</evidence>
<dbReference type="GO" id="GO:0110154">
    <property type="term" value="P:RNA decapping"/>
    <property type="evidence" value="ECO:0007669"/>
    <property type="project" value="TreeGrafter"/>
</dbReference>
<protein>
    <submittedName>
        <fullName evidence="2">Serine/threonine protein phosphatase 1</fullName>
    </submittedName>
</protein>
<accession>A0A316GJ44</accession>
<comment type="caution">
    <text evidence="2">The sequence shown here is derived from an EMBL/GenBank/DDBJ whole genome shotgun (WGS) entry which is preliminary data.</text>
</comment>
<dbReference type="OrthoDB" id="9807890at2"/>
<dbReference type="EMBL" id="QGGV01000010">
    <property type="protein sequence ID" value="PWK54837.1"/>
    <property type="molecule type" value="Genomic_DNA"/>
</dbReference>
<dbReference type="Proteomes" id="UP000245390">
    <property type="component" value="Unassembled WGS sequence"/>
</dbReference>
<dbReference type="GO" id="GO:0005737">
    <property type="term" value="C:cytoplasm"/>
    <property type="evidence" value="ECO:0007669"/>
    <property type="project" value="TreeGrafter"/>
</dbReference>
<dbReference type="SUPFAM" id="SSF56300">
    <property type="entry name" value="Metallo-dependent phosphatases"/>
    <property type="match status" value="1"/>
</dbReference>
<dbReference type="Gene3D" id="3.60.21.10">
    <property type="match status" value="1"/>
</dbReference>
<feature type="domain" description="Calcineurin-like phosphoesterase" evidence="1">
    <location>
        <begin position="2"/>
        <end position="204"/>
    </location>
</feature>
<dbReference type="AlphaFoldDB" id="A0A316GJ44"/>
<reference evidence="2 3" key="1">
    <citation type="submission" date="2018-05" db="EMBL/GenBank/DDBJ databases">
        <title>Genomic Encyclopedia of Type Strains, Phase IV (KMG-IV): sequencing the most valuable type-strain genomes for metagenomic binning, comparative biology and taxonomic classification.</title>
        <authorList>
            <person name="Goeker M."/>
        </authorList>
    </citation>
    <scope>NUCLEOTIDE SEQUENCE [LARGE SCALE GENOMIC DNA]</scope>
    <source>
        <strain evidence="2 3">DSM 103371</strain>
    </source>
</reference>
<proteinExistence type="predicted"/>
<keyword evidence="3" id="KW-1185">Reference proteome</keyword>
<dbReference type="InterPro" id="IPR029052">
    <property type="entry name" value="Metallo-depent_PP-like"/>
</dbReference>
<dbReference type="PANTHER" id="PTHR42850">
    <property type="entry name" value="METALLOPHOSPHOESTERASE"/>
    <property type="match status" value="1"/>
</dbReference>
<dbReference type="GO" id="GO:0008803">
    <property type="term" value="F:bis(5'-nucleosyl)-tetraphosphatase (symmetrical) activity"/>
    <property type="evidence" value="ECO:0007669"/>
    <property type="project" value="TreeGrafter"/>
</dbReference>
<dbReference type="GO" id="GO:0016791">
    <property type="term" value="F:phosphatase activity"/>
    <property type="evidence" value="ECO:0007669"/>
    <property type="project" value="TreeGrafter"/>
</dbReference>
<evidence type="ECO:0000313" key="2">
    <source>
        <dbReference type="EMBL" id="PWK54837.1"/>
    </source>
</evidence>
<dbReference type="RefSeq" id="WP_109760621.1">
    <property type="nucleotide sequence ID" value="NZ_CP034588.1"/>
</dbReference>
<name>A0A316GJ44_9RHOB</name>
<dbReference type="PANTHER" id="PTHR42850:SF4">
    <property type="entry name" value="ZINC-DEPENDENT ENDOPOLYPHOSPHATASE"/>
    <property type="match status" value="1"/>
</dbReference>